<dbReference type="AlphaFoldDB" id="A0A6C0IRU7"/>
<name>A0A6C0IRU7_9ZZZZ</name>
<dbReference type="EMBL" id="MN740237">
    <property type="protein sequence ID" value="QHT95235.1"/>
    <property type="molecule type" value="Genomic_DNA"/>
</dbReference>
<accession>A0A6C0IRU7</accession>
<protein>
    <submittedName>
        <fullName evidence="2">Uncharacterized protein</fullName>
    </submittedName>
</protein>
<sequence length="268" mass="30962">MSNQVKFTSTQSSNIQNNMNPAAQRKQQNAEWAFDTNSRDENGVVLCIPRVFANITKKRIFACICNAGWGEIDHVDLINCGSYQKAFIHFRPNGWYCGSEPAIVLRRLQAGEQVAYTYDVNDRHPEGWFWKISISKAMNPKFRPKRVRRRQTVDLSSNMDATASAFVPQQVVNDDMLLQRKHQNQKACSPRDDPIRARQMEHKAVLAKVQDESDVLVEEEYSRRIVQDFYRTEDRKDDESDGEIEEDFSCLSEQAATYMEQQAQLKKA</sequence>
<feature type="region of interest" description="Disordered" evidence="1">
    <location>
        <begin position="1"/>
        <end position="28"/>
    </location>
</feature>
<evidence type="ECO:0000313" key="2">
    <source>
        <dbReference type="EMBL" id="QHT95235.1"/>
    </source>
</evidence>
<evidence type="ECO:0000256" key="1">
    <source>
        <dbReference type="SAM" id="MobiDB-lite"/>
    </source>
</evidence>
<reference evidence="2" key="1">
    <citation type="journal article" date="2020" name="Nature">
        <title>Giant virus diversity and host interactions through global metagenomics.</title>
        <authorList>
            <person name="Schulz F."/>
            <person name="Roux S."/>
            <person name="Paez-Espino D."/>
            <person name="Jungbluth S."/>
            <person name="Walsh D.A."/>
            <person name="Denef V.J."/>
            <person name="McMahon K.D."/>
            <person name="Konstantinidis K.T."/>
            <person name="Eloe-Fadrosh E.A."/>
            <person name="Kyrpides N.C."/>
            <person name="Woyke T."/>
        </authorList>
    </citation>
    <scope>NUCLEOTIDE SEQUENCE</scope>
    <source>
        <strain evidence="2">GVMAG-M-3300024261-37</strain>
    </source>
</reference>
<organism evidence="2">
    <name type="scientific">viral metagenome</name>
    <dbReference type="NCBI Taxonomy" id="1070528"/>
    <lineage>
        <taxon>unclassified sequences</taxon>
        <taxon>metagenomes</taxon>
        <taxon>organismal metagenomes</taxon>
    </lineage>
</organism>
<proteinExistence type="predicted"/>